<dbReference type="Proteomes" id="UP001201163">
    <property type="component" value="Unassembled WGS sequence"/>
</dbReference>
<keyword evidence="3" id="KW-1185">Reference proteome</keyword>
<name>A0AAD4LV00_9AGAM</name>
<gene>
    <name evidence="2" type="ORF">EDB92DRAFT_1831457</name>
</gene>
<evidence type="ECO:0000313" key="3">
    <source>
        <dbReference type="Proteomes" id="UP001201163"/>
    </source>
</evidence>
<dbReference type="AlphaFoldDB" id="A0AAD4LV00"/>
<evidence type="ECO:0000313" key="2">
    <source>
        <dbReference type="EMBL" id="KAH9000460.1"/>
    </source>
</evidence>
<evidence type="ECO:0000256" key="1">
    <source>
        <dbReference type="SAM" id="MobiDB-lite"/>
    </source>
</evidence>
<dbReference type="EMBL" id="JAKELL010000002">
    <property type="protein sequence ID" value="KAH9000460.1"/>
    <property type="molecule type" value="Genomic_DNA"/>
</dbReference>
<feature type="region of interest" description="Disordered" evidence="1">
    <location>
        <begin position="51"/>
        <end position="72"/>
    </location>
</feature>
<accession>A0AAD4LV00</accession>
<organism evidence="2 3">
    <name type="scientific">Lactarius akahatsu</name>
    <dbReference type="NCBI Taxonomy" id="416441"/>
    <lineage>
        <taxon>Eukaryota</taxon>
        <taxon>Fungi</taxon>
        <taxon>Dikarya</taxon>
        <taxon>Basidiomycota</taxon>
        <taxon>Agaricomycotina</taxon>
        <taxon>Agaricomycetes</taxon>
        <taxon>Russulales</taxon>
        <taxon>Russulaceae</taxon>
        <taxon>Lactarius</taxon>
    </lineage>
</organism>
<proteinExistence type="predicted"/>
<reference evidence="2" key="1">
    <citation type="submission" date="2022-01" db="EMBL/GenBank/DDBJ databases">
        <title>Comparative genomics reveals a dynamic genome evolution in the ectomycorrhizal milk-cap (Lactarius) mushrooms.</title>
        <authorList>
            <consortium name="DOE Joint Genome Institute"/>
            <person name="Lebreton A."/>
            <person name="Tang N."/>
            <person name="Kuo A."/>
            <person name="LaButti K."/>
            <person name="Drula E."/>
            <person name="Barry K."/>
            <person name="Clum A."/>
            <person name="Lipzen A."/>
            <person name="Mousain D."/>
            <person name="Ng V."/>
            <person name="Wang R."/>
            <person name="Wang X."/>
            <person name="Dai Y."/>
            <person name="Henrissat B."/>
            <person name="Grigoriev I.V."/>
            <person name="Guerin-Laguette A."/>
            <person name="Yu F."/>
            <person name="Martin F.M."/>
        </authorList>
    </citation>
    <scope>NUCLEOTIDE SEQUENCE</scope>
    <source>
        <strain evidence="2">QP</strain>
    </source>
</reference>
<protein>
    <submittedName>
        <fullName evidence="2">Uncharacterized protein</fullName>
    </submittedName>
</protein>
<sequence>MRQGTWRLALSTPPATLANVLGIWPPSGISPHCYLLCHVKQCRGSAIASQLPRFSPDRPKQGPKIAGRRGDRGIVEVEKRV</sequence>
<comment type="caution">
    <text evidence="2">The sequence shown here is derived from an EMBL/GenBank/DDBJ whole genome shotgun (WGS) entry which is preliminary data.</text>
</comment>